<dbReference type="EMBL" id="JAYKLX010000006">
    <property type="protein sequence ID" value="MEB3346526.1"/>
    <property type="molecule type" value="Genomic_DNA"/>
</dbReference>
<protein>
    <submittedName>
        <fullName evidence="1">DUF2586 domain-containing protein</fullName>
    </submittedName>
</protein>
<gene>
    <name evidence="1" type="ORF">U6A24_13695</name>
</gene>
<sequence length="392" mass="42615">MGVLFNDVVINKLSGGLGRRTPDQDMVSGLLFNGLDTSELEDEKLHRLASLDDAKALGINQDYDSGGESAYYQISQFFRMNPSGDLFLYKNKDATSFADLVSKAETMLLQANGEIRQLAVTYNKDITFDQTLNAVAAAKTITDAAFDNHRPVEIIIEGKGFDASKSPADLRGYGASNVSVMVAMDTEKAKEDTYSNTAAVGVLLGAISRAKVSENIAWIEKFNLTGEGFRSVGFIRGKELPTEGAQKTLDQNKYIFTRTHIGIAGIYFNDSHTCTEPTSDFTYIEANRTINKAARIARASLLPKVNAPVLVDPELGTLPPSVVKGYETLCRSALERMVANGEASEIDVYVDPSQNILSSSLLQVKIEVIPTGTARRIEVNLGFKNPFGLTTA</sequence>
<reference evidence="1 2" key="1">
    <citation type="journal article" date="2013" name="Int. J. Syst. Evol. Microbiol.">
        <title>Aquimarina gracilis sp. nov., isolated from the gut microflora of a mussel, Mytilus coruscus, and emended description of Aquimarina spongiae.</title>
        <authorList>
            <person name="Park S.C."/>
            <person name="Choe H.N."/>
            <person name="Baik K.S."/>
            <person name="Seong C.N."/>
        </authorList>
    </citation>
    <scope>NUCLEOTIDE SEQUENCE [LARGE SCALE GENOMIC DNA]</scope>
    <source>
        <strain evidence="1 2">PSC32</strain>
    </source>
</reference>
<accession>A0ABU5ZXC9</accession>
<name>A0ABU5ZXC9_9FLAO</name>
<evidence type="ECO:0000313" key="1">
    <source>
        <dbReference type="EMBL" id="MEB3346526.1"/>
    </source>
</evidence>
<comment type="caution">
    <text evidence="1">The sequence shown here is derived from an EMBL/GenBank/DDBJ whole genome shotgun (WGS) entry which is preliminary data.</text>
</comment>
<dbReference type="Proteomes" id="UP001327027">
    <property type="component" value="Unassembled WGS sequence"/>
</dbReference>
<dbReference type="Pfam" id="PF10758">
    <property type="entry name" value="DUF2586"/>
    <property type="match status" value="1"/>
</dbReference>
<dbReference type="RefSeq" id="WP_324180555.1">
    <property type="nucleotide sequence ID" value="NZ_BAABAW010000006.1"/>
</dbReference>
<dbReference type="InterPro" id="IPR019694">
    <property type="entry name" value="Phage_HP1_Orf23"/>
</dbReference>
<evidence type="ECO:0000313" key="2">
    <source>
        <dbReference type="Proteomes" id="UP001327027"/>
    </source>
</evidence>
<keyword evidence="2" id="KW-1185">Reference proteome</keyword>
<organism evidence="1 2">
    <name type="scientific">Aquimarina gracilis</name>
    <dbReference type="NCBI Taxonomy" id="874422"/>
    <lineage>
        <taxon>Bacteria</taxon>
        <taxon>Pseudomonadati</taxon>
        <taxon>Bacteroidota</taxon>
        <taxon>Flavobacteriia</taxon>
        <taxon>Flavobacteriales</taxon>
        <taxon>Flavobacteriaceae</taxon>
        <taxon>Aquimarina</taxon>
    </lineage>
</organism>
<proteinExistence type="predicted"/>